<comment type="caution">
    <text evidence="3">The sequence shown here is derived from an EMBL/GenBank/DDBJ whole genome shotgun (WGS) entry which is preliminary data.</text>
</comment>
<evidence type="ECO:0008006" key="5">
    <source>
        <dbReference type="Google" id="ProtNLM"/>
    </source>
</evidence>
<evidence type="ECO:0000313" key="4">
    <source>
        <dbReference type="Proteomes" id="UP000178946"/>
    </source>
</evidence>
<gene>
    <name evidence="3" type="ORF">A3A20_00430</name>
</gene>
<organism evidence="3 4">
    <name type="scientific">Candidatus Wolfebacteria bacterium RIFCSPLOWO2_01_FULL_45_19</name>
    <dbReference type="NCBI Taxonomy" id="1802557"/>
    <lineage>
        <taxon>Bacteria</taxon>
        <taxon>Candidatus Wolfeibacteriota</taxon>
    </lineage>
</organism>
<name>A0A1F8DTB3_9BACT</name>
<dbReference type="PROSITE" id="PS00409">
    <property type="entry name" value="PROKAR_NTER_METHYL"/>
    <property type="match status" value="1"/>
</dbReference>
<dbReference type="SUPFAM" id="SSF54523">
    <property type="entry name" value="Pili subunits"/>
    <property type="match status" value="1"/>
</dbReference>
<sequence>MTNKKGFTLVEVLVVATIIALLASAVFYGYTQFARQGRDSRRALDLNNIQKGLELYYGRNLQYPNSPYSTMVSEIQGIGISQVPNDPFPGQTYAYGVSSDRQQYVLRAQLETAASPLLNQDLDGTVFSIDCSDGSPNLGYCIGS</sequence>
<dbReference type="GO" id="GO:0015627">
    <property type="term" value="C:type II protein secretion system complex"/>
    <property type="evidence" value="ECO:0007669"/>
    <property type="project" value="InterPro"/>
</dbReference>
<accession>A0A1F8DTB3</accession>
<dbReference type="EMBL" id="MGIR01000004">
    <property type="protein sequence ID" value="OGM91048.1"/>
    <property type="molecule type" value="Genomic_DNA"/>
</dbReference>
<evidence type="ECO:0000313" key="3">
    <source>
        <dbReference type="EMBL" id="OGM91048.1"/>
    </source>
</evidence>
<dbReference type="GO" id="GO:0015628">
    <property type="term" value="P:protein secretion by the type II secretion system"/>
    <property type="evidence" value="ECO:0007669"/>
    <property type="project" value="InterPro"/>
</dbReference>
<keyword evidence="1" id="KW-0488">Methylation</keyword>
<keyword evidence="2" id="KW-1133">Transmembrane helix</keyword>
<keyword evidence="2" id="KW-0472">Membrane</keyword>
<dbReference type="Pfam" id="PF07963">
    <property type="entry name" value="N_methyl"/>
    <property type="match status" value="1"/>
</dbReference>
<dbReference type="AlphaFoldDB" id="A0A1F8DTB3"/>
<reference evidence="3 4" key="1">
    <citation type="journal article" date="2016" name="Nat. Commun.">
        <title>Thousands of microbial genomes shed light on interconnected biogeochemical processes in an aquifer system.</title>
        <authorList>
            <person name="Anantharaman K."/>
            <person name="Brown C.T."/>
            <person name="Hug L.A."/>
            <person name="Sharon I."/>
            <person name="Castelle C.J."/>
            <person name="Probst A.J."/>
            <person name="Thomas B.C."/>
            <person name="Singh A."/>
            <person name="Wilkins M.J."/>
            <person name="Karaoz U."/>
            <person name="Brodie E.L."/>
            <person name="Williams K.H."/>
            <person name="Hubbard S.S."/>
            <person name="Banfield J.F."/>
        </authorList>
    </citation>
    <scope>NUCLEOTIDE SEQUENCE [LARGE SCALE GENOMIC DNA]</scope>
</reference>
<dbReference type="PRINTS" id="PR00813">
    <property type="entry name" value="BCTERIALGSPG"/>
</dbReference>
<dbReference type="InterPro" id="IPR000983">
    <property type="entry name" value="Bac_GSPG_pilin"/>
</dbReference>
<dbReference type="InterPro" id="IPR045584">
    <property type="entry name" value="Pilin-like"/>
</dbReference>
<feature type="transmembrane region" description="Helical" evidence="2">
    <location>
        <begin position="12"/>
        <end position="31"/>
    </location>
</feature>
<dbReference type="NCBIfam" id="TIGR02532">
    <property type="entry name" value="IV_pilin_GFxxxE"/>
    <property type="match status" value="1"/>
</dbReference>
<protein>
    <recommendedName>
        <fullName evidence="5">Type II secretion system protein GspG C-terminal domain-containing protein</fullName>
    </recommendedName>
</protein>
<dbReference type="Gene3D" id="3.30.700.10">
    <property type="entry name" value="Glycoprotein, Type 4 Pilin"/>
    <property type="match status" value="1"/>
</dbReference>
<dbReference type="InterPro" id="IPR012902">
    <property type="entry name" value="N_methyl_site"/>
</dbReference>
<dbReference type="STRING" id="1802557.A3A20_00430"/>
<proteinExistence type="predicted"/>
<evidence type="ECO:0000256" key="2">
    <source>
        <dbReference type="SAM" id="Phobius"/>
    </source>
</evidence>
<evidence type="ECO:0000256" key="1">
    <source>
        <dbReference type="ARBA" id="ARBA00022481"/>
    </source>
</evidence>
<dbReference type="Proteomes" id="UP000178946">
    <property type="component" value="Unassembled WGS sequence"/>
</dbReference>
<keyword evidence="2" id="KW-0812">Transmembrane</keyword>